<accession>A0A543NV73</accession>
<dbReference type="OrthoDB" id="3242676at2"/>
<name>A0A543NV73_9ACTN</name>
<dbReference type="InterPro" id="IPR043755">
    <property type="entry name" value="DUF5701"/>
</dbReference>
<gene>
    <name evidence="1" type="ORF">FHU33_4955</name>
</gene>
<organism evidence="1 2">
    <name type="scientific">Blastococcus colisei</name>
    <dbReference type="NCBI Taxonomy" id="1564162"/>
    <lineage>
        <taxon>Bacteria</taxon>
        <taxon>Bacillati</taxon>
        <taxon>Actinomycetota</taxon>
        <taxon>Actinomycetes</taxon>
        <taxon>Geodermatophilales</taxon>
        <taxon>Geodermatophilaceae</taxon>
        <taxon>Blastococcus</taxon>
    </lineage>
</organism>
<proteinExistence type="predicted"/>
<dbReference type="Proteomes" id="UP000319865">
    <property type="component" value="Unassembled WGS sequence"/>
</dbReference>
<dbReference type="RefSeq" id="WP_142028212.1">
    <property type="nucleotide sequence ID" value="NZ_VFQE01000003.1"/>
</dbReference>
<dbReference type="EMBL" id="VFQE01000003">
    <property type="protein sequence ID" value="TQN35726.1"/>
    <property type="molecule type" value="Genomic_DNA"/>
</dbReference>
<dbReference type="AlphaFoldDB" id="A0A543NV73"/>
<dbReference type="Pfam" id="PF18959">
    <property type="entry name" value="DUF5701"/>
    <property type="match status" value="1"/>
</dbReference>
<protein>
    <submittedName>
        <fullName evidence="1">Uncharacterized protein</fullName>
    </submittedName>
</protein>
<keyword evidence="2" id="KW-1185">Reference proteome</keyword>
<sequence length="225" mass="23716">MSALPVAACPTEAELEFDRQIDALALSGLPEAMELSESCFRACAEPLRDLLPPVPGTSDRIPFVVVFPALPVTPVLETVHTVGGAGFTTMGDDDLARFRPLPELGVPAGPYLLLDIDLGADTFDQPPGEVLPRLTAAGRTPLTIAEGLALLVSDPGVLRSRNCFSVAGSRAGDKRVPAFWVSSRRPRLGWCYQGAPHSWLGTASCAGRRGEPHAISSLAAPVPRG</sequence>
<evidence type="ECO:0000313" key="1">
    <source>
        <dbReference type="EMBL" id="TQN35726.1"/>
    </source>
</evidence>
<evidence type="ECO:0000313" key="2">
    <source>
        <dbReference type="Proteomes" id="UP000319865"/>
    </source>
</evidence>
<comment type="caution">
    <text evidence="1">The sequence shown here is derived from an EMBL/GenBank/DDBJ whole genome shotgun (WGS) entry which is preliminary data.</text>
</comment>
<reference evidence="1 2" key="1">
    <citation type="submission" date="2019-06" db="EMBL/GenBank/DDBJ databases">
        <title>Sequencing the genomes of 1000 actinobacteria strains.</title>
        <authorList>
            <person name="Klenk H.-P."/>
        </authorList>
    </citation>
    <scope>NUCLEOTIDE SEQUENCE [LARGE SCALE GENOMIC DNA]</scope>
    <source>
        <strain evidence="1 2">DSM 46837</strain>
    </source>
</reference>